<dbReference type="AlphaFoldDB" id="A0A1C7M860"/>
<evidence type="ECO:0000313" key="2">
    <source>
        <dbReference type="Proteomes" id="UP000092993"/>
    </source>
</evidence>
<proteinExistence type="predicted"/>
<protein>
    <submittedName>
        <fullName evidence="1">Uncharacterized protein</fullName>
    </submittedName>
</protein>
<keyword evidence="2" id="KW-1185">Reference proteome</keyword>
<dbReference type="Proteomes" id="UP000092993">
    <property type="component" value="Unassembled WGS sequence"/>
</dbReference>
<accession>A0A1C7M860</accession>
<comment type="caution">
    <text evidence="1">The sequence shown here is derived from an EMBL/GenBank/DDBJ whole genome shotgun (WGS) entry which is preliminary data.</text>
</comment>
<sequence>MQVSADHAINVVAFLDPARQHCKPCCVSSKYDLMALHTSDMSSMGHTYAHTHVPPGMENPYHHACTAPHQTIDGFSWSPRSHGIAGPRGLAAAHQLGLALAAAPMQVPLGHAAQEAYARSVSTPTCSAFLLLWQIRVRSPYT</sequence>
<dbReference type="EMBL" id="LUGG01000007">
    <property type="protein sequence ID" value="OBZ73095.1"/>
    <property type="molecule type" value="Genomic_DNA"/>
</dbReference>
<organism evidence="1 2">
    <name type="scientific">Grifola frondosa</name>
    <name type="common">Maitake</name>
    <name type="synonym">Polyporus frondosus</name>
    <dbReference type="NCBI Taxonomy" id="5627"/>
    <lineage>
        <taxon>Eukaryota</taxon>
        <taxon>Fungi</taxon>
        <taxon>Dikarya</taxon>
        <taxon>Basidiomycota</taxon>
        <taxon>Agaricomycotina</taxon>
        <taxon>Agaricomycetes</taxon>
        <taxon>Polyporales</taxon>
        <taxon>Grifolaceae</taxon>
        <taxon>Grifola</taxon>
    </lineage>
</organism>
<name>A0A1C7M860_GRIFR</name>
<evidence type="ECO:0000313" key="1">
    <source>
        <dbReference type="EMBL" id="OBZ73095.1"/>
    </source>
</evidence>
<gene>
    <name evidence="1" type="ORF">A0H81_06991</name>
</gene>
<reference evidence="1 2" key="1">
    <citation type="submission" date="2016-03" db="EMBL/GenBank/DDBJ databases">
        <title>Whole genome sequencing of Grifola frondosa 9006-11.</title>
        <authorList>
            <person name="Min B."/>
            <person name="Park H."/>
            <person name="Kim J.-G."/>
            <person name="Cho H."/>
            <person name="Oh Y.-L."/>
            <person name="Kong W.-S."/>
            <person name="Choi I.-G."/>
        </authorList>
    </citation>
    <scope>NUCLEOTIDE SEQUENCE [LARGE SCALE GENOMIC DNA]</scope>
    <source>
        <strain evidence="1 2">9006-11</strain>
    </source>
</reference>